<dbReference type="InterPro" id="IPR054445">
    <property type="entry name" value="T3SS_chaperone_dom"/>
</dbReference>
<protein>
    <submittedName>
        <fullName evidence="2">Unannotated protein</fullName>
    </submittedName>
</protein>
<feature type="domain" description="T3SS peptide-binding chaperone" evidence="1">
    <location>
        <begin position="12"/>
        <end position="234"/>
    </location>
</feature>
<dbReference type="EMBL" id="CAFBPN010000015">
    <property type="protein sequence ID" value="CAB5014521.1"/>
    <property type="molecule type" value="Genomic_DNA"/>
</dbReference>
<reference evidence="2" key="1">
    <citation type="submission" date="2020-05" db="EMBL/GenBank/DDBJ databases">
        <authorList>
            <person name="Chiriac C."/>
            <person name="Salcher M."/>
            <person name="Ghai R."/>
            <person name="Kavagutti S V."/>
        </authorList>
    </citation>
    <scope>NUCLEOTIDE SEQUENCE</scope>
</reference>
<dbReference type="Pfam" id="PF22553">
    <property type="entry name" value="TY-Chap2"/>
    <property type="match status" value="1"/>
</dbReference>
<proteinExistence type="predicted"/>
<evidence type="ECO:0000313" key="2">
    <source>
        <dbReference type="EMBL" id="CAB5014521.1"/>
    </source>
</evidence>
<accession>A0A6J7QBW0</accession>
<evidence type="ECO:0000259" key="1">
    <source>
        <dbReference type="Pfam" id="PF22553"/>
    </source>
</evidence>
<organism evidence="2">
    <name type="scientific">freshwater metagenome</name>
    <dbReference type="NCBI Taxonomy" id="449393"/>
    <lineage>
        <taxon>unclassified sequences</taxon>
        <taxon>metagenomes</taxon>
        <taxon>ecological metagenomes</taxon>
    </lineage>
</organism>
<gene>
    <name evidence="2" type="ORF">UFOPK4098_00490</name>
</gene>
<name>A0A6J7QBW0_9ZZZZ</name>
<dbReference type="AlphaFoldDB" id="A0A6J7QBW0"/>
<sequence length="239" mass="26929">MNEQMNSTVTEAISWRLASELCRRHPQTTRILITHPGGGQYNCLTIVNSQGGIGVIQLNRSGTIQVHQKFDTDRPSDWRATEWSEYIASDPLKFLKQLEISSGLNPPRDVPTSVPRTLTYRVLAALTATAIMTVRPLEVQSGFIDTSGYGGGPNGALELFDAIPEKLLQRRQTDLNGEPNYRFWILTRAGVPILVIDEETATGWVQHRKTTIDLKKVFTRHHRNPQLVAFELLRRVDTL</sequence>